<gene>
    <name evidence="2" type="ORF">C1880_00085</name>
</gene>
<comment type="caution">
    <text evidence="2">The sequence shown here is derived from an EMBL/GenBank/DDBJ whole genome shotgun (WGS) entry which is preliminary data.</text>
</comment>
<keyword evidence="3" id="KW-1185">Reference proteome</keyword>
<evidence type="ECO:0000313" key="3">
    <source>
        <dbReference type="Proteomes" id="UP000253792"/>
    </source>
</evidence>
<dbReference type="PROSITE" id="PS51257">
    <property type="entry name" value="PROKAR_LIPOPROTEIN"/>
    <property type="match status" value="1"/>
</dbReference>
<dbReference type="AlphaFoldDB" id="A0A369LGX0"/>
<dbReference type="OrthoDB" id="3191681at2"/>
<dbReference type="RefSeq" id="WP_114619829.1">
    <property type="nucleotide sequence ID" value="NZ_CAJKON010000012.1"/>
</dbReference>
<sequence length="270" mass="28854">MKRKLLVCALVACAMTLCLALTGCGGGGATNDKDAKEAFIGSWKLAGMVSDGEEATAEDIAMLDAFGMSVGLNVNEDGTCALVMFGEPLDGTWEAKSATEATFTIDGSPITATIADGKLKMDEDGYAMTFERGEVKANSNDGDSKAASTTEKNTVAVDKVLVDDENCTITVLNKKQDLLDDCGYTFKVENKTADKTILFMAEYGTFSIDNQMVDFTLTETVKPGMFVETFGYFDNTKVTDIDAMKNVAGTISLMDNDTYDAIASYPIEIA</sequence>
<keyword evidence="1" id="KW-0732">Signal</keyword>
<proteinExistence type="predicted"/>
<dbReference type="EMBL" id="PPTP01000001">
    <property type="protein sequence ID" value="RDB57268.1"/>
    <property type="molecule type" value="Genomic_DNA"/>
</dbReference>
<accession>A0A369LGX0</accession>
<feature type="chain" id="PRO_5039297999" description="Lipocalin-like domain-containing protein" evidence="1">
    <location>
        <begin position="21"/>
        <end position="270"/>
    </location>
</feature>
<reference evidence="2 3" key="1">
    <citation type="journal article" date="2018" name="Elife">
        <title>Discovery and characterization of a prevalent human gut bacterial enzyme sufficient for the inactivation of a family of plant toxins.</title>
        <authorList>
            <person name="Koppel N."/>
            <person name="Bisanz J.E."/>
            <person name="Pandelia M.E."/>
            <person name="Turnbaugh P.J."/>
            <person name="Balskus E.P."/>
        </authorList>
    </citation>
    <scope>NUCLEOTIDE SEQUENCE [LARGE SCALE GENOMIC DNA]</scope>
    <source>
        <strain evidence="3">anaerobia AP69FAA</strain>
    </source>
</reference>
<dbReference type="STRING" id="1034345.GCA_000236865_01481"/>
<feature type="signal peptide" evidence="1">
    <location>
        <begin position="1"/>
        <end position="20"/>
    </location>
</feature>
<evidence type="ECO:0000256" key="1">
    <source>
        <dbReference type="SAM" id="SignalP"/>
    </source>
</evidence>
<organism evidence="2 3">
    <name type="scientific">Senegalimassilia anaerobia</name>
    <dbReference type="NCBI Taxonomy" id="1473216"/>
    <lineage>
        <taxon>Bacteria</taxon>
        <taxon>Bacillati</taxon>
        <taxon>Actinomycetota</taxon>
        <taxon>Coriobacteriia</taxon>
        <taxon>Coriobacteriales</taxon>
        <taxon>Coriobacteriaceae</taxon>
        <taxon>Senegalimassilia</taxon>
    </lineage>
</organism>
<protein>
    <recommendedName>
        <fullName evidence="4">Lipocalin-like domain-containing protein</fullName>
    </recommendedName>
</protein>
<name>A0A369LGX0_9ACTN</name>
<evidence type="ECO:0000313" key="2">
    <source>
        <dbReference type="EMBL" id="RDB57268.1"/>
    </source>
</evidence>
<dbReference type="Proteomes" id="UP000253792">
    <property type="component" value="Unassembled WGS sequence"/>
</dbReference>
<evidence type="ECO:0008006" key="4">
    <source>
        <dbReference type="Google" id="ProtNLM"/>
    </source>
</evidence>